<accession>A0ABT4SBS5</accession>
<feature type="region of interest" description="Disordered" evidence="1">
    <location>
        <begin position="47"/>
        <end position="89"/>
    </location>
</feature>
<feature type="compositionally biased region" description="Low complexity" evidence="1">
    <location>
        <begin position="47"/>
        <end position="70"/>
    </location>
</feature>
<proteinExistence type="predicted"/>
<gene>
    <name evidence="2" type="ORF">OUY22_13380</name>
</gene>
<reference evidence="2" key="1">
    <citation type="submission" date="2022-11" db="EMBL/GenBank/DDBJ databases">
        <title>Nonomuraea corallina sp. nov., a new species of the genus Nonomuraea isolated from sea side sediment in Thai sea.</title>
        <authorList>
            <person name="Ngamcharungchit C."/>
            <person name="Matsumoto A."/>
            <person name="Suriyachadkun C."/>
            <person name="Panbangred W."/>
            <person name="Inahashi Y."/>
            <person name="Intra B."/>
        </authorList>
    </citation>
    <scope>NUCLEOTIDE SEQUENCE</scope>
    <source>
        <strain evidence="2">MCN248</strain>
    </source>
</reference>
<protein>
    <recommendedName>
        <fullName evidence="4">DUF5666 domain-containing protein</fullName>
    </recommendedName>
</protein>
<feature type="region of interest" description="Disordered" evidence="1">
    <location>
        <begin position="1"/>
        <end position="23"/>
    </location>
</feature>
<feature type="compositionally biased region" description="Basic and acidic residues" evidence="1">
    <location>
        <begin position="183"/>
        <end position="219"/>
    </location>
</feature>
<organism evidence="2 3">
    <name type="scientific">Nonomuraea corallina</name>
    <dbReference type="NCBI Taxonomy" id="2989783"/>
    <lineage>
        <taxon>Bacteria</taxon>
        <taxon>Bacillati</taxon>
        <taxon>Actinomycetota</taxon>
        <taxon>Actinomycetes</taxon>
        <taxon>Streptosporangiales</taxon>
        <taxon>Streptosporangiaceae</taxon>
        <taxon>Nonomuraea</taxon>
    </lineage>
</organism>
<feature type="compositionally biased region" description="Basic and acidic residues" evidence="1">
    <location>
        <begin position="72"/>
        <end position="87"/>
    </location>
</feature>
<evidence type="ECO:0000313" key="2">
    <source>
        <dbReference type="EMBL" id="MDA0634410.1"/>
    </source>
</evidence>
<evidence type="ECO:0000313" key="3">
    <source>
        <dbReference type="Proteomes" id="UP001144036"/>
    </source>
</evidence>
<keyword evidence="3" id="KW-1185">Reference proteome</keyword>
<name>A0ABT4SBS5_9ACTN</name>
<dbReference type="RefSeq" id="WP_270155221.1">
    <property type="nucleotide sequence ID" value="NZ_JAPNNL010000042.1"/>
</dbReference>
<comment type="caution">
    <text evidence="2">The sequence shown here is derived from an EMBL/GenBank/DDBJ whole genome shotgun (WGS) entry which is preliminary data.</text>
</comment>
<feature type="region of interest" description="Disordered" evidence="1">
    <location>
        <begin position="183"/>
        <end position="229"/>
    </location>
</feature>
<dbReference type="EMBL" id="JAPNNL010000042">
    <property type="protein sequence ID" value="MDA0634410.1"/>
    <property type="molecule type" value="Genomic_DNA"/>
</dbReference>
<sequence>MTTGPDGFDAAQSAKKESPRRRFPRSLLLAAATGLVVVTGGGVATAAVLSTPPSATPTPTATTSATPTDTPSEDRSEGESDRKDRRGWGGPLMGFGLHGEFVVPGEDGAYLTLATQYGEVTAVGQDSVTVKSEDGYTREYAVNADTRINRDAKIDALKTGQKVGVRATVEGGTATAVAIRDLTEFAERGPHGPHDKPEKGEKRGPHGHDHNHGHDDGRDQAPATPAPTS</sequence>
<evidence type="ECO:0008006" key="4">
    <source>
        <dbReference type="Google" id="ProtNLM"/>
    </source>
</evidence>
<evidence type="ECO:0000256" key="1">
    <source>
        <dbReference type="SAM" id="MobiDB-lite"/>
    </source>
</evidence>
<dbReference type="Proteomes" id="UP001144036">
    <property type="component" value="Unassembled WGS sequence"/>
</dbReference>